<evidence type="ECO:0000313" key="1">
    <source>
        <dbReference type="EMBL" id="KTC83452.1"/>
    </source>
</evidence>
<dbReference type="EMBL" id="UGNX01000001">
    <property type="protein sequence ID" value="STX35538.1"/>
    <property type="molecule type" value="Genomic_DNA"/>
</dbReference>
<dbReference type="SUPFAM" id="SSF53850">
    <property type="entry name" value="Periplasmic binding protein-like II"/>
    <property type="match status" value="1"/>
</dbReference>
<evidence type="ECO:0000313" key="2">
    <source>
        <dbReference type="EMBL" id="STX35538.1"/>
    </source>
</evidence>
<dbReference type="AlphaFoldDB" id="A0A378IJU4"/>
<evidence type="ECO:0000313" key="3">
    <source>
        <dbReference type="Proteomes" id="UP000054854"/>
    </source>
</evidence>
<reference evidence="1 3" key="1">
    <citation type="submission" date="2015-11" db="EMBL/GenBank/DDBJ databases">
        <title>Genomic analysis of 38 Legionella species identifies large and diverse effector repertoires.</title>
        <authorList>
            <person name="Burstein D."/>
            <person name="Amaro F."/>
            <person name="Zusman T."/>
            <person name="Lifshitz Z."/>
            <person name="Cohen O."/>
            <person name="Gilbert J.A."/>
            <person name="Pupko T."/>
            <person name="Shuman H.A."/>
            <person name="Segal G."/>
        </authorList>
    </citation>
    <scope>NUCLEOTIDE SEQUENCE [LARGE SCALE GENOMIC DNA]</scope>
    <source>
        <strain evidence="1 3">CDC#72-OH-14</strain>
    </source>
</reference>
<protein>
    <submittedName>
        <fullName evidence="1 2">Amino acid ABC transporter, periplasmic binding protein</fullName>
    </submittedName>
</protein>
<sequence length="87" mass="10006">MLQDVLSAQYWATEFPEFTTFGKSFIYGYGFGIAVNKSDSELLQQINNALLEFEKNGQFKKTYERYVPENYVENFSTIMSHLLVSGA</sequence>
<keyword evidence="3" id="KW-1185">Reference proteome</keyword>
<evidence type="ECO:0000313" key="4">
    <source>
        <dbReference type="Proteomes" id="UP000255316"/>
    </source>
</evidence>
<accession>A0A378IJU4</accession>
<dbReference type="Gene3D" id="3.40.190.10">
    <property type="entry name" value="Periplasmic binding protein-like II"/>
    <property type="match status" value="1"/>
</dbReference>
<name>A0A378IJU4_9GAMM</name>
<dbReference type="Proteomes" id="UP000255316">
    <property type="component" value="Unassembled WGS sequence"/>
</dbReference>
<organism evidence="2 4">
    <name type="scientific">Legionella cincinnatiensis</name>
    <dbReference type="NCBI Taxonomy" id="28085"/>
    <lineage>
        <taxon>Bacteria</taxon>
        <taxon>Pseudomonadati</taxon>
        <taxon>Pseudomonadota</taxon>
        <taxon>Gammaproteobacteria</taxon>
        <taxon>Legionellales</taxon>
        <taxon>Legionellaceae</taxon>
        <taxon>Legionella</taxon>
    </lineage>
</organism>
<dbReference type="Proteomes" id="UP000054854">
    <property type="component" value="Unassembled WGS sequence"/>
</dbReference>
<reference evidence="2 4" key="2">
    <citation type="submission" date="2018-06" db="EMBL/GenBank/DDBJ databases">
        <authorList>
            <consortium name="Pathogen Informatics"/>
            <person name="Doyle S."/>
        </authorList>
    </citation>
    <scope>NUCLEOTIDE SEQUENCE [LARGE SCALE GENOMIC DNA]</scope>
    <source>
        <strain evidence="2 4">NCTC12438</strain>
    </source>
</reference>
<dbReference type="RefSeq" id="WP_058465299.1">
    <property type="nucleotide sequence ID" value="NZ_LNXX01000042.1"/>
</dbReference>
<gene>
    <name evidence="1" type="ORF">Lcin_2139</name>
    <name evidence="2" type="ORF">NCTC12438_02154</name>
</gene>
<proteinExistence type="predicted"/>
<dbReference type="STRING" id="28085.Lcin_2139"/>
<dbReference type="EMBL" id="LNXX01000042">
    <property type="protein sequence ID" value="KTC83452.1"/>
    <property type="molecule type" value="Genomic_DNA"/>
</dbReference>